<name>A0A7W6EXA1_9SPHN</name>
<dbReference type="EMBL" id="JACICY010000010">
    <property type="protein sequence ID" value="MBB3862187.1"/>
    <property type="molecule type" value="Genomic_DNA"/>
</dbReference>
<organism evidence="1 2">
    <name type="scientific">Novosphingobium hassiacum</name>
    <dbReference type="NCBI Taxonomy" id="173676"/>
    <lineage>
        <taxon>Bacteria</taxon>
        <taxon>Pseudomonadati</taxon>
        <taxon>Pseudomonadota</taxon>
        <taxon>Alphaproteobacteria</taxon>
        <taxon>Sphingomonadales</taxon>
        <taxon>Sphingomonadaceae</taxon>
        <taxon>Novosphingobium</taxon>
    </lineage>
</organism>
<gene>
    <name evidence="1" type="ORF">GGQ88_003485</name>
</gene>
<reference evidence="1 2" key="1">
    <citation type="submission" date="2020-08" db="EMBL/GenBank/DDBJ databases">
        <title>Genomic Encyclopedia of Type Strains, Phase IV (KMG-IV): sequencing the most valuable type-strain genomes for metagenomic binning, comparative biology and taxonomic classification.</title>
        <authorList>
            <person name="Goeker M."/>
        </authorList>
    </citation>
    <scope>NUCLEOTIDE SEQUENCE [LARGE SCALE GENOMIC DNA]</scope>
    <source>
        <strain evidence="1 2">DSM 14552</strain>
    </source>
</reference>
<dbReference type="SUPFAM" id="SSF54909">
    <property type="entry name" value="Dimeric alpha+beta barrel"/>
    <property type="match status" value="1"/>
</dbReference>
<dbReference type="Proteomes" id="UP000562395">
    <property type="component" value="Unassembled WGS sequence"/>
</dbReference>
<comment type="caution">
    <text evidence="1">The sequence shown here is derived from an EMBL/GenBank/DDBJ whole genome shotgun (WGS) entry which is preliminary data.</text>
</comment>
<protein>
    <submittedName>
        <fullName evidence="1">Uncharacterized protein</fullName>
    </submittedName>
</protein>
<dbReference type="InterPro" id="IPR011008">
    <property type="entry name" value="Dimeric_a/b-barrel"/>
</dbReference>
<dbReference type="RefSeq" id="WP_183614677.1">
    <property type="nucleotide sequence ID" value="NZ_JACICY010000010.1"/>
</dbReference>
<proteinExistence type="predicted"/>
<evidence type="ECO:0000313" key="1">
    <source>
        <dbReference type="EMBL" id="MBB3862187.1"/>
    </source>
</evidence>
<evidence type="ECO:0000313" key="2">
    <source>
        <dbReference type="Proteomes" id="UP000562395"/>
    </source>
</evidence>
<dbReference type="Gene3D" id="3.30.70.100">
    <property type="match status" value="1"/>
</dbReference>
<keyword evidence="2" id="KW-1185">Reference proteome</keyword>
<accession>A0A7W6EXA1</accession>
<sequence length="106" mass="12218">MPRFKMMVLSNPVGDRDEEFNRWYDEVHLGDVFKVPGVIGAERYRFRSGNDWKYLAIYELDCEDPAAVEQELLARAGSDAMHLSDAFDMSRFFMGTAELITPYRAA</sequence>
<dbReference type="AlphaFoldDB" id="A0A7W6EXA1"/>